<dbReference type="EMBL" id="PIQE01000002">
    <property type="protein sequence ID" value="RUO72637.1"/>
    <property type="molecule type" value="Genomic_DNA"/>
</dbReference>
<evidence type="ECO:0000256" key="1">
    <source>
        <dbReference type="SAM" id="MobiDB-lite"/>
    </source>
</evidence>
<protein>
    <submittedName>
        <fullName evidence="2">Uncharacterized protein</fullName>
    </submittedName>
</protein>
<dbReference type="AlphaFoldDB" id="A0A432Z424"/>
<evidence type="ECO:0000313" key="2">
    <source>
        <dbReference type="EMBL" id="RUO72637.1"/>
    </source>
</evidence>
<organism evidence="2 3">
    <name type="scientific">Pseudidiomarina sediminum</name>
    <dbReference type="NCBI Taxonomy" id="431675"/>
    <lineage>
        <taxon>Bacteria</taxon>
        <taxon>Pseudomonadati</taxon>
        <taxon>Pseudomonadota</taxon>
        <taxon>Gammaproteobacteria</taxon>
        <taxon>Alteromonadales</taxon>
        <taxon>Idiomarinaceae</taxon>
        <taxon>Pseudidiomarina</taxon>
    </lineage>
</organism>
<comment type="caution">
    <text evidence="2">The sequence shown here is derived from an EMBL/GenBank/DDBJ whole genome shotgun (WGS) entry which is preliminary data.</text>
</comment>
<reference evidence="3" key="1">
    <citation type="journal article" date="2018" name="Front. Microbiol.">
        <title>Genome-Based Analysis Reveals the Taxonomy and Diversity of the Family Idiomarinaceae.</title>
        <authorList>
            <person name="Liu Y."/>
            <person name="Lai Q."/>
            <person name="Shao Z."/>
        </authorList>
    </citation>
    <scope>NUCLEOTIDE SEQUENCE [LARGE SCALE GENOMIC DNA]</scope>
    <source>
        <strain evidence="3">c121</strain>
    </source>
</reference>
<evidence type="ECO:0000313" key="3">
    <source>
        <dbReference type="Proteomes" id="UP000287022"/>
    </source>
</evidence>
<dbReference type="Proteomes" id="UP000287022">
    <property type="component" value="Unassembled WGS sequence"/>
</dbReference>
<dbReference type="RefSeq" id="WP_026862341.1">
    <property type="nucleotide sequence ID" value="NZ_PIQE01000002.1"/>
</dbReference>
<gene>
    <name evidence="2" type="ORF">CWI80_08820</name>
</gene>
<accession>A0A432Z424</accession>
<feature type="region of interest" description="Disordered" evidence="1">
    <location>
        <begin position="24"/>
        <end position="46"/>
    </location>
</feature>
<proteinExistence type="predicted"/>
<sequence>MKNSVSNALSGAGYNVADIGSQGEIAKSDANPQVSPGGGGNSQDIEPFKVSTTIDRENASDIDQQGLELTERMVDMTKRAIEKSGDEDLIEEMNNTEFIYDPTHKVFERNPDVAAFRYANEESTTIYVWRKLVDVNDPDLRFPYHGTTIRGGDTGLLFVRLHEFGHVVGRQYAKQWSSSKKERFANSFAKKHYPRRLSGTKVNRRDIKFARGDK</sequence>
<keyword evidence="3" id="KW-1185">Reference proteome</keyword>
<name>A0A432Z424_9GAMM</name>